<sequence length="145" mass="15406">MSGTLILDSEALSLHLRADRKMAARLTAALREDVRIAITAATIVEADHAGVHRARLDWVLSRLTVVPLSQDLARSASSLLKDADRHGHEHAIDAMVAATALDAEDKPATVLTSDPDDLSALLADHLDRTGPGREAPPSAVRVVSV</sequence>
<accession>A0A937R7W1</accession>
<name>A0A937R7W1_9ACTN</name>
<dbReference type="RefSeq" id="WP_203003090.1">
    <property type="nucleotide sequence ID" value="NZ_JADWYU010000097.1"/>
</dbReference>
<dbReference type="EMBL" id="JAEACQ010000159">
    <property type="protein sequence ID" value="MBL7627318.1"/>
    <property type="molecule type" value="Genomic_DNA"/>
</dbReference>
<dbReference type="Gene3D" id="3.40.50.1010">
    <property type="entry name" value="5'-nuclease"/>
    <property type="match status" value="1"/>
</dbReference>
<evidence type="ECO:0000313" key="2">
    <source>
        <dbReference type="Proteomes" id="UP000604475"/>
    </source>
</evidence>
<organism evidence="1 2">
    <name type="scientific">Frankia nepalensis</name>
    <dbReference type="NCBI Taxonomy" id="1836974"/>
    <lineage>
        <taxon>Bacteria</taxon>
        <taxon>Bacillati</taxon>
        <taxon>Actinomycetota</taxon>
        <taxon>Actinomycetes</taxon>
        <taxon>Frankiales</taxon>
        <taxon>Frankiaceae</taxon>
        <taxon>Frankia</taxon>
    </lineage>
</organism>
<dbReference type="AlphaFoldDB" id="A0A937R7W1"/>
<dbReference type="SUPFAM" id="SSF88723">
    <property type="entry name" value="PIN domain-like"/>
    <property type="match status" value="1"/>
</dbReference>
<comment type="caution">
    <text evidence="1">The sequence shown here is derived from an EMBL/GenBank/DDBJ whole genome shotgun (WGS) entry which is preliminary data.</text>
</comment>
<gene>
    <name evidence="1" type="ORF">I7412_09090</name>
</gene>
<evidence type="ECO:0000313" key="1">
    <source>
        <dbReference type="EMBL" id="MBL7627318.1"/>
    </source>
</evidence>
<dbReference type="Proteomes" id="UP000604475">
    <property type="component" value="Unassembled WGS sequence"/>
</dbReference>
<reference evidence="1" key="1">
    <citation type="submission" date="2020-12" db="EMBL/GenBank/DDBJ databases">
        <title>Genomic characterization of non-nitrogen-fixing Frankia strains.</title>
        <authorList>
            <person name="Carlos-Shanley C."/>
            <person name="Guerra T."/>
            <person name="Hahn D."/>
        </authorList>
    </citation>
    <scope>NUCLEOTIDE SEQUENCE</scope>
    <source>
        <strain evidence="1">CN6</strain>
    </source>
</reference>
<dbReference type="GO" id="GO:0003677">
    <property type="term" value="F:DNA binding"/>
    <property type="evidence" value="ECO:0007669"/>
    <property type="project" value="UniProtKB-KW"/>
</dbReference>
<dbReference type="InterPro" id="IPR029060">
    <property type="entry name" value="PIN-like_dom_sf"/>
</dbReference>
<protein>
    <submittedName>
        <fullName evidence="1">DNA-binding protein</fullName>
    </submittedName>
</protein>
<keyword evidence="2" id="KW-1185">Reference proteome</keyword>
<proteinExistence type="predicted"/>
<keyword evidence="1" id="KW-0238">DNA-binding</keyword>